<sequence>MIIARVIALTVAAGAFVLPAAQAQSQAGAGVPAEFPPTSYRGKQYIDSKGCVFIRAGVDGNVTWVPRVNRARKQLCGQQPTAVAGTTSAPSQSSPAPVIITLPSDQQPAPSAPAQTSPAPAVASTTAPTSPAPTKPQRTATTTSARTTPAPVRVAKPAPQTVAVAPVVRAPTPALAAGACADLSEISRQYSNEGARCGPQSQSPVTYGSGSGLAPQSSLRLTPNTRVVPTHVYQARRHSQALVVPSGYRSVWDDDRLNLHRAERGLKPAIISATVQVPEGYVLANREDDRLNTQRAMRTAEGDAQTDLIWTRTVPRRLVALPLDRPVITQSAIDQAGASDNAPVLRLSTRSAPTPNRYVRAATFSDSAAASAAARQLAASGLSVRLGSVTRKGQTYKVVLAGPFNDTATANAALATVRAAGYSGARLSK</sequence>
<dbReference type="InterPro" id="IPR036680">
    <property type="entry name" value="SPOR-like_sf"/>
</dbReference>
<feature type="compositionally biased region" description="Polar residues" evidence="1">
    <location>
        <begin position="199"/>
        <end position="219"/>
    </location>
</feature>
<feature type="chain" id="PRO_5019185173" evidence="2">
    <location>
        <begin position="24"/>
        <end position="429"/>
    </location>
</feature>
<feature type="domain" description="SPOR" evidence="3">
    <location>
        <begin position="351"/>
        <end position="429"/>
    </location>
</feature>
<dbReference type="KEGG" id="sedi:EBB79_07395"/>
<keyword evidence="2" id="KW-0732">Signal</keyword>
<proteinExistence type="predicted"/>
<dbReference type="SUPFAM" id="SSF110997">
    <property type="entry name" value="Sporulation related repeat"/>
    <property type="match status" value="1"/>
</dbReference>
<dbReference type="RefSeq" id="WP_127748289.1">
    <property type="nucleotide sequence ID" value="NZ_CP033219.1"/>
</dbReference>
<organism evidence="4 5">
    <name type="scientific">Parasedimentitalea marina</name>
    <dbReference type="NCBI Taxonomy" id="2483033"/>
    <lineage>
        <taxon>Bacteria</taxon>
        <taxon>Pseudomonadati</taxon>
        <taxon>Pseudomonadota</taxon>
        <taxon>Alphaproteobacteria</taxon>
        <taxon>Rhodobacterales</taxon>
        <taxon>Paracoccaceae</taxon>
        <taxon>Parasedimentitalea</taxon>
    </lineage>
</organism>
<feature type="region of interest" description="Disordered" evidence="1">
    <location>
        <begin position="79"/>
        <end position="157"/>
    </location>
</feature>
<dbReference type="Proteomes" id="UP000283063">
    <property type="component" value="Chromosome"/>
</dbReference>
<dbReference type="PROSITE" id="PS51724">
    <property type="entry name" value="SPOR"/>
    <property type="match status" value="1"/>
</dbReference>
<dbReference type="GO" id="GO:0042834">
    <property type="term" value="F:peptidoglycan binding"/>
    <property type="evidence" value="ECO:0007669"/>
    <property type="project" value="InterPro"/>
</dbReference>
<feature type="region of interest" description="Disordered" evidence="1">
    <location>
        <begin position="193"/>
        <end position="219"/>
    </location>
</feature>
<protein>
    <submittedName>
        <fullName evidence="4">SPOR domain-containing protein</fullName>
    </submittedName>
</protein>
<gene>
    <name evidence="4" type="ORF">EBB79_07395</name>
</gene>
<feature type="compositionally biased region" description="Low complexity" evidence="1">
    <location>
        <begin position="135"/>
        <end position="157"/>
    </location>
</feature>
<dbReference type="Pfam" id="PF05036">
    <property type="entry name" value="SPOR"/>
    <property type="match status" value="1"/>
</dbReference>
<dbReference type="InterPro" id="IPR007730">
    <property type="entry name" value="SPOR-like_dom"/>
</dbReference>
<dbReference type="AlphaFoldDB" id="A0A3T0N166"/>
<keyword evidence="5" id="KW-1185">Reference proteome</keyword>
<feature type="signal peptide" evidence="2">
    <location>
        <begin position="1"/>
        <end position="23"/>
    </location>
</feature>
<reference evidence="4 5" key="1">
    <citation type="submission" date="2018-10" db="EMBL/GenBank/DDBJ databases">
        <title>Parasedimentitalea marina sp. nov., a psychrophilic bacterium isolated from deep seawater of the New Britain Trench.</title>
        <authorList>
            <person name="Cao J."/>
        </authorList>
    </citation>
    <scope>NUCLEOTIDE SEQUENCE [LARGE SCALE GENOMIC DNA]</scope>
    <source>
        <strain evidence="4 5">W43</strain>
    </source>
</reference>
<dbReference type="EMBL" id="CP033219">
    <property type="protein sequence ID" value="AZV77732.1"/>
    <property type="molecule type" value="Genomic_DNA"/>
</dbReference>
<dbReference type="OrthoDB" id="7843142at2"/>
<evidence type="ECO:0000313" key="5">
    <source>
        <dbReference type="Proteomes" id="UP000283063"/>
    </source>
</evidence>
<feature type="compositionally biased region" description="Low complexity" evidence="1">
    <location>
        <begin position="88"/>
        <end position="129"/>
    </location>
</feature>
<evidence type="ECO:0000256" key="2">
    <source>
        <dbReference type="SAM" id="SignalP"/>
    </source>
</evidence>
<evidence type="ECO:0000313" key="4">
    <source>
        <dbReference type="EMBL" id="AZV77732.1"/>
    </source>
</evidence>
<name>A0A3T0N166_9RHOB</name>
<dbReference type="Gene3D" id="3.30.70.1070">
    <property type="entry name" value="Sporulation related repeat"/>
    <property type="match status" value="1"/>
</dbReference>
<evidence type="ECO:0000256" key="1">
    <source>
        <dbReference type="SAM" id="MobiDB-lite"/>
    </source>
</evidence>
<accession>A0A3T0N166</accession>
<evidence type="ECO:0000259" key="3">
    <source>
        <dbReference type="PROSITE" id="PS51724"/>
    </source>
</evidence>